<dbReference type="AlphaFoldDB" id="A0A167II19"/>
<accession>A0A167II19</accession>
<gene>
    <name evidence="1" type="ORF">ULVI_02690</name>
</gene>
<dbReference type="Proteomes" id="UP000077013">
    <property type="component" value="Unassembled WGS sequence"/>
</dbReference>
<sequence length="180" mass="19640">MKVLLISLALILANSCKSTSEKEAEQQGNTTETSMNMKEMCPEGGECTVEVRENATLTVADDEATGGLYSVIEAGNKTVVTYTYAKKGPAGTADGNYSETIQFELPEVTNTMSLSDSNLQDVQLLFGKQCYCKGEAGHYRVTNGSLKLEKTNKGIMMHLDFKVPEVTEQRVTSISRMISM</sequence>
<keyword evidence="2" id="KW-1185">Reference proteome</keyword>
<reference evidence="1 2" key="1">
    <citation type="submission" date="2016-02" db="EMBL/GenBank/DDBJ databases">
        <title>Ulvibacter sp. LPB0005, isolated from Thais luteostoma.</title>
        <authorList>
            <person name="Shin S.-K."/>
            <person name="Yi H."/>
        </authorList>
    </citation>
    <scope>NUCLEOTIDE SEQUENCE [LARGE SCALE GENOMIC DNA]</scope>
    <source>
        <strain evidence="1 2">LPB0005</strain>
    </source>
</reference>
<proteinExistence type="predicted"/>
<dbReference type="RefSeq" id="WP_068589480.1">
    <property type="nucleotide sequence ID" value="NZ_LRXL01000026.1"/>
</dbReference>
<dbReference type="OrthoDB" id="1447646at2"/>
<organism evidence="1 2">
    <name type="scientific">Cochleicola gelatinilyticus</name>
    <dbReference type="NCBI Taxonomy" id="1763537"/>
    <lineage>
        <taxon>Bacteria</taxon>
        <taxon>Pseudomonadati</taxon>
        <taxon>Bacteroidota</taxon>
        <taxon>Flavobacteriia</taxon>
        <taxon>Flavobacteriales</taxon>
        <taxon>Flavobacteriaceae</taxon>
        <taxon>Cochleicola</taxon>
    </lineage>
</organism>
<comment type="caution">
    <text evidence="1">The sequence shown here is derived from an EMBL/GenBank/DDBJ whole genome shotgun (WGS) entry which is preliminary data.</text>
</comment>
<protein>
    <submittedName>
        <fullName evidence="1">Uncharacterized protein</fullName>
    </submittedName>
</protein>
<evidence type="ECO:0000313" key="2">
    <source>
        <dbReference type="Proteomes" id="UP000077013"/>
    </source>
</evidence>
<evidence type="ECO:0000313" key="1">
    <source>
        <dbReference type="EMBL" id="OAB79674.1"/>
    </source>
</evidence>
<name>A0A167II19_9FLAO</name>
<dbReference type="EMBL" id="LRXL01000026">
    <property type="protein sequence ID" value="OAB79674.1"/>
    <property type="molecule type" value="Genomic_DNA"/>
</dbReference>